<evidence type="ECO:0000256" key="1">
    <source>
        <dbReference type="SAM" id="MobiDB-lite"/>
    </source>
</evidence>
<dbReference type="AlphaFoldDB" id="A0A6H9XTU1"/>
<dbReference type="RefSeq" id="WP_005525099.1">
    <property type="nucleotide sequence ID" value="NZ_CP050134.2"/>
</dbReference>
<proteinExistence type="predicted"/>
<evidence type="ECO:0000313" key="4">
    <source>
        <dbReference type="Proteomes" id="UP000249886"/>
    </source>
</evidence>
<feature type="compositionally biased region" description="Basic residues" evidence="1">
    <location>
        <begin position="316"/>
        <end position="329"/>
    </location>
</feature>
<feature type="compositionally biased region" description="Gly residues" evidence="1">
    <location>
        <begin position="299"/>
        <end position="313"/>
    </location>
</feature>
<feature type="transmembrane region" description="Helical" evidence="2">
    <location>
        <begin position="6"/>
        <end position="25"/>
    </location>
</feature>
<sequence>MGQDLGKWFIFSTCFPGAIAPALAVSDKLSKSILDSFGATSSDTFIKMTSFSDSGAGPILMAILAIVAMAGSIMQLLALIIRALILPIAVGLTPLFAALSFSEVGRSGLHHLVSYTIAALAFKPVCALLYAVVLWNVTRPSPATDPNSMLPLIDDVVNVVMIALTGLIAPTLVRMLVPAVSQAGGAGGGQLLAGAASAAGAAVGAIGAIAGTAVGGGMGSLVSGASNNGGANKTGAGGGGDIASAGASTGGSGGSGGSSSGGSSGGDSGAVATGASGGSGGSSSGGSSGGDSGAVATGASGGSGGSSSGGSSGAGQKKKGRLSRIKGKLGKFSQRPFDRSWTGRIEGAERGATRGRRWVSPVSDAARRSGGAISSFESMLEASAGHPGQVRR</sequence>
<organism evidence="3 4">
    <name type="scientific">Corynebacterium matruchotii</name>
    <dbReference type="NCBI Taxonomy" id="43768"/>
    <lineage>
        <taxon>Bacteria</taxon>
        <taxon>Bacillati</taxon>
        <taxon>Actinomycetota</taxon>
        <taxon>Actinomycetes</taxon>
        <taxon>Mycobacteriales</taxon>
        <taxon>Corynebacteriaceae</taxon>
        <taxon>Corynebacterium</taxon>
    </lineage>
</organism>
<evidence type="ECO:0000313" key="3">
    <source>
        <dbReference type="EMBL" id="SPW23729.1"/>
    </source>
</evidence>
<gene>
    <name evidence="3" type="ORF">NCTC10254_00086</name>
</gene>
<name>A0A6H9XTU1_9CORY</name>
<evidence type="ECO:0008006" key="5">
    <source>
        <dbReference type="Google" id="ProtNLM"/>
    </source>
</evidence>
<feature type="transmembrane region" description="Helical" evidence="2">
    <location>
        <begin position="55"/>
        <end position="73"/>
    </location>
</feature>
<feature type="transmembrane region" description="Helical" evidence="2">
    <location>
        <begin position="156"/>
        <end position="177"/>
    </location>
</feature>
<feature type="compositionally biased region" description="Gly residues" evidence="1">
    <location>
        <begin position="248"/>
        <end position="268"/>
    </location>
</feature>
<protein>
    <recommendedName>
        <fullName evidence="5">TrbL/VirB6 plasmid conjugal transfer protein</fullName>
    </recommendedName>
</protein>
<feature type="compositionally biased region" description="Gly residues" evidence="1">
    <location>
        <begin position="275"/>
        <end position="292"/>
    </location>
</feature>
<evidence type="ECO:0000256" key="2">
    <source>
        <dbReference type="SAM" id="Phobius"/>
    </source>
</evidence>
<keyword evidence="2" id="KW-0472">Membrane</keyword>
<keyword evidence="2" id="KW-0812">Transmembrane</keyword>
<feature type="transmembrane region" description="Helical" evidence="2">
    <location>
        <begin position="113"/>
        <end position="136"/>
    </location>
</feature>
<keyword evidence="2" id="KW-1133">Transmembrane helix</keyword>
<accession>A0A6H9XTU1</accession>
<feature type="region of interest" description="Disordered" evidence="1">
    <location>
        <begin position="247"/>
        <end position="356"/>
    </location>
</feature>
<dbReference type="GeneID" id="84575307"/>
<dbReference type="EMBL" id="UARK01000001">
    <property type="protein sequence ID" value="SPW23729.1"/>
    <property type="molecule type" value="Genomic_DNA"/>
</dbReference>
<comment type="caution">
    <text evidence="3">The sequence shown here is derived from an EMBL/GenBank/DDBJ whole genome shotgun (WGS) entry which is preliminary data.</text>
</comment>
<dbReference type="Proteomes" id="UP000249886">
    <property type="component" value="Unassembled WGS sequence"/>
</dbReference>
<reference evidence="3 4" key="1">
    <citation type="submission" date="2018-06" db="EMBL/GenBank/DDBJ databases">
        <authorList>
            <consortium name="Pathogen Informatics"/>
            <person name="Doyle S."/>
        </authorList>
    </citation>
    <scope>NUCLEOTIDE SEQUENCE [LARGE SCALE GENOMIC DNA]</scope>
    <source>
        <strain evidence="3 4">NCTC10254</strain>
    </source>
</reference>
<feature type="transmembrane region" description="Helical" evidence="2">
    <location>
        <begin position="79"/>
        <end position="101"/>
    </location>
</feature>